<dbReference type="Gene3D" id="2.40.110.10">
    <property type="entry name" value="Butyryl-CoA Dehydrogenase, subunit A, domain 2"/>
    <property type="match status" value="1"/>
</dbReference>
<feature type="domain" description="Acyl-CoA oxidase C-alpha1" evidence="17">
    <location>
        <begin position="192"/>
        <end position="352"/>
    </location>
</feature>
<evidence type="ECO:0000256" key="1">
    <source>
        <dbReference type="ARBA" id="ARBA00001974"/>
    </source>
</evidence>
<evidence type="ECO:0000313" key="18">
    <source>
        <dbReference type="EMBL" id="KAK3759079.1"/>
    </source>
</evidence>
<dbReference type="InterPro" id="IPR012258">
    <property type="entry name" value="Acyl-CoA_oxidase"/>
</dbReference>
<dbReference type="PANTHER" id="PTHR10909">
    <property type="entry name" value="ELECTRON TRANSPORT OXIDOREDUCTASE"/>
    <property type="match status" value="1"/>
</dbReference>
<evidence type="ECO:0000256" key="4">
    <source>
        <dbReference type="ARBA" id="ARBA00006288"/>
    </source>
</evidence>
<evidence type="ECO:0000256" key="6">
    <source>
        <dbReference type="ARBA" id="ARBA00022827"/>
    </source>
</evidence>
<dbReference type="GO" id="GO:0055088">
    <property type="term" value="P:lipid homeostasis"/>
    <property type="evidence" value="ECO:0007669"/>
    <property type="project" value="TreeGrafter"/>
</dbReference>
<dbReference type="InterPro" id="IPR055060">
    <property type="entry name" value="ACOX_C_alpha1"/>
</dbReference>
<dbReference type="GO" id="GO:0071949">
    <property type="term" value="F:FAD binding"/>
    <property type="evidence" value="ECO:0007669"/>
    <property type="project" value="InterPro"/>
</dbReference>
<dbReference type="Pfam" id="PF22924">
    <property type="entry name" value="ACOX_C_alpha1"/>
    <property type="match status" value="1"/>
</dbReference>
<feature type="binding site" evidence="13">
    <location>
        <position position="56"/>
    </location>
    <ligand>
        <name>FAD</name>
        <dbReference type="ChEBI" id="CHEBI:57692"/>
    </ligand>
</feature>
<comment type="pathway">
    <text evidence="3">Lipid metabolism; peroxisomal fatty acid beta-oxidation.</text>
</comment>
<evidence type="ECO:0000256" key="5">
    <source>
        <dbReference type="ARBA" id="ARBA00022630"/>
    </source>
</evidence>
<dbReference type="Gene3D" id="1.20.140.10">
    <property type="entry name" value="Butyryl-CoA Dehydrogenase, subunit A, domain 3"/>
    <property type="match status" value="2"/>
</dbReference>
<evidence type="ECO:0000313" key="19">
    <source>
        <dbReference type="Proteomes" id="UP001283361"/>
    </source>
</evidence>
<dbReference type="Pfam" id="PF14749">
    <property type="entry name" value="Acyl-CoA_ox_N"/>
    <property type="match status" value="1"/>
</dbReference>
<dbReference type="GO" id="GO:0003997">
    <property type="term" value="F:acyl-CoA oxidase activity"/>
    <property type="evidence" value="ECO:0007669"/>
    <property type="project" value="InterPro"/>
</dbReference>
<proteinExistence type="inferred from homology"/>
<keyword evidence="8" id="KW-0560">Oxidoreductase</keyword>
<evidence type="ECO:0000259" key="15">
    <source>
        <dbReference type="Pfam" id="PF02770"/>
    </source>
</evidence>
<feature type="domain" description="Acyl-CoA oxidase C-terminal" evidence="14">
    <location>
        <begin position="388"/>
        <end position="568"/>
    </location>
</feature>
<evidence type="ECO:0000256" key="11">
    <source>
        <dbReference type="PIRNR" id="PIRNR000168"/>
    </source>
</evidence>
<keyword evidence="5 11" id="KW-0285">Flavoprotein</keyword>
<dbReference type="InterPro" id="IPR029320">
    <property type="entry name" value="Acyl-CoA_ox_N"/>
</dbReference>
<feature type="domain" description="Acyl-CoA oxidase/dehydrogenase middle" evidence="15">
    <location>
        <begin position="53"/>
        <end position="162"/>
    </location>
</feature>
<dbReference type="Proteomes" id="UP001283361">
    <property type="component" value="Unassembled WGS sequence"/>
</dbReference>
<dbReference type="AlphaFoldDB" id="A0AAE0YXG2"/>
<reference evidence="18" key="1">
    <citation type="journal article" date="2023" name="G3 (Bethesda)">
        <title>A reference genome for the long-term kleptoplast-retaining sea slug Elysia crispata morphotype clarki.</title>
        <authorList>
            <person name="Eastman K.E."/>
            <person name="Pendleton A.L."/>
            <person name="Shaikh M.A."/>
            <person name="Suttiyut T."/>
            <person name="Ogas R."/>
            <person name="Tomko P."/>
            <person name="Gavelis G."/>
            <person name="Widhalm J.R."/>
            <person name="Wisecaver J.H."/>
        </authorList>
    </citation>
    <scope>NUCLEOTIDE SEQUENCE</scope>
    <source>
        <strain evidence="18">ECLA1</strain>
    </source>
</reference>
<dbReference type="PIRSF" id="PIRSF000168">
    <property type="entry name" value="Acyl-CoA_oxidase"/>
    <property type="match status" value="1"/>
</dbReference>
<dbReference type="FunFam" id="2.40.110.10:FF:000003">
    <property type="entry name" value="Acyl-coenzyme A oxidase"/>
    <property type="match status" value="1"/>
</dbReference>
<keyword evidence="7" id="KW-0276">Fatty acid metabolism</keyword>
<evidence type="ECO:0000256" key="8">
    <source>
        <dbReference type="ARBA" id="ARBA00023002"/>
    </source>
</evidence>
<dbReference type="InterPro" id="IPR006091">
    <property type="entry name" value="Acyl-CoA_Oxase/DH_mid-dom"/>
</dbReference>
<dbReference type="FunFam" id="1.20.140.10:FF:000007">
    <property type="entry name" value="Acyl-coenzyme A oxidase"/>
    <property type="match status" value="1"/>
</dbReference>
<evidence type="ECO:0000256" key="12">
    <source>
        <dbReference type="PIRSR" id="PIRSR000168-1"/>
    </source>
</evidence>
<protein>
    <recommendedName>
        <fullName evidence="11">Acyl-coenzyme A oxidase</fullName>
    </recommendedName>
</protein>
<gene>
    <name evidence="18" type="ORF">RRG08_010693</name>
</gene>
<evidence type="ECO:0000256" key="7">
    <source>
        <dbReference type="ARBA" id="ARBA00022832"/>
    </source>
</evidence>
<comment type="similarity">
    <text evidence="4 11">Belongs to the acyl-CoA oxidase family.</text>
</comment>
<dbReference type="InterPro" id="IPR046373">
    <property type="entry name" value="Acyl-CoA_Oxase/DH_mid-dom_sf"/>
</dbReference>
<dbReference type="InterPro" id="IPR002655">
    <property type="entry name" value="Acyl-CoA_oxidase_C"/>
</dbReference>
<dbReference type="InterPro" id="IPR009100">
    <property type="entry name" value="AcylCoA_DH/oxidase_NM_dom_sf"/>
</dbReference>
<dbReference type="SUPFAM" id="SSF47203">
    <property type="entry name" value="Acyl-CoA dehydrogenase C-terminal domain-like"/>
    <property type="match status" value="2"/>
</dbReference>
<dbReference type="InterPro" id="IPR037069">
    <property type="entry name" value="AcylCoA_DH/ox_N_sf"/>
</dbReference>
<evidence type="ECO:0000259" key="14">
    <source>
        <dbReference type="Pfam" id="PF01756"/>
    </source>
</evidence>
<keyword evidence="9" id="KW-0443">Lipid metabolism</keyword>
<dbReference type="GO" id="GO:0005504">
    <property type="term" value="F:fatty acid binding"/>
    <property type="evidence" value="ECO:0007669"/>
    <property type="project" value="TreeGrafter"/>
</dbReference>
<dbReference type="Pfam" id="PF02770">
    <property type="entry name" value="Acyl-CoA_dh_M"/>
    <property type="match status" value="1"/>
</dbReference>
<feature type="active site" description="Proton acceptor" evidence="12">
    <location>
        <position position="338"/>
    </location>
</feature>
<evidence type="ECO:0000256" key="13">
    <source>
        <dbReference type="PIRSR" id="PIRSR000168-2"/>
    </source>
</evidence>
<name>A0AAE0YXG2_9GAST</name>
<evidence type="ECO:0000256" key="10">
    <source>
        <dbReference type="ARBA" id="ARBA00023140"/>
    </source>
</evidence>
<dbReference type="Gene3D" id="1.10.540.10">
    <property type="entry name" value="Acyl-CoA dehydrogenase/oxidase, N-terminal domain"/>
    <property type="match status" value="1"/>
</dbReference>
<dbReference type="InterPro" id="IPR036250">
    <property type="entry name" value="AcylCo_DH-like_C"/>
</dbReference>
<feature type="domain" description="Acyl-coenzyme A oxidase N-terminal" evidence="16">
    <location>
        <begin position="12"/>
        <end position="50"/>
    </location>
</feature>
<keyword evidence="10" id="KW-0576">Peroxisome</keyword>
<evidence type="ECO:0000256" key="3">
    <source>
        <dbReference type="ARBA" id="ARBA00004846"/>
    </source>
</evidence>
<feature type="binding site" evidence="13">
    <location>
        <position position="95"/>
    </location>
    <ligand>
        <name>FAD</name>
        <dbReference type="ChEBI" id="CHEBI:57692"/>
    </ligand>
</feature>
<sequence>MFGTDFRPIFPGNSYPFRLHDSMFRQTIQKQGRLEQREKWGTLAENCSIIGTYAQTELGHGSFLRGLETTAEYDVRTREFILNSPSITASKFWPGGLGKTANHCVVMARLKMSGRDCGMQSFIVPIRDMETHNPLPGVTVGDIGPKFGYAAMDNGFLSLNKVRVPRENMLMRYSQVLEDGTFIFPKNDRLVYGSMTLIRTSIVGSCGRALAKAATIATRYSAVRRQSEIASKGGEVQVIDFQTQQHKLFTQIASAYALMNAGKFAANLYNQVSAKIEDGQLEDLPVLHALTAALKAFSSWEMASGIEQCRMACGGHGYLLASGIPQIYEDMVPACTYEGENTVMCLQTARFLNKCQEATNRGEKLPPLAHFLQAAKGNRKSGLSSSMDLTQLVAAYEFRAATASAEANSRLKAQRAEGRSEADAWNNSTQLLVQAALAFSHAFTVRAFVESVQNANFHPNVKSVMTQLATLYALTGILRYCGDFTKGGYMSDSQIRLVQDRFFDLLTALRPNAVALVDAFDFPDQVLGSALGRWDGNVYEAIMETARKSTLNKSQVHPAFYKYQKPFMDSFKAQAKL</sequence>
<evidence type="ECO:0000256" key="2">
    <source>
        <dbReference type="ARBA" id="ARBA00004275"/>
    </source>
</evidence>
<dbReference type="FunFam" id="1.20.140.10:FF:000005">
    <property type="entry name" value="Acyl-coenzyme A oxidase"/>
    <property type="match status" value="1"/>
</dbReference>
<comment type="cofactor">
    <cofactor evidence="1">
        <name>FAD</name>
        <dbReference type="ChEBI" id="CHEBI:57692"/>
    </cofactor>
</comment>
<accession>A0AAE0YXG2</accession>
<organism evidence="18 19">
    <name type="scientific">Elysia crispata</name>
    <name type="common">lettuce slug</name>
    <dbReference type="NCBI Taxonomy" id="231223"/>
    <lineage>
        <taxon>Eukaryota</taxon>
        <taxon>Metazoa</taxon>
        <taxon>Spiralia</taxon>
        <taxon>Lophotrochozoa</taxon>
        <taxon>Mollusca</taxon>
        <taxon>Gastropoda</taxon>
        <taxon>Heterobranchia</taxon>
        <taxon>Euthyneura</taxon>
        <taxon>Panpulmonata</taxon>
        <taxon>Sacoglossa</taxon>
        <taxon>Placobranchoidea</taxon>
        <taxon>Plakobranchidae</taxon>
        <taxon>Elysia</taxon>
    </lineage>
</organism>
<dbReference type="SUPFAM" id="SSF56645">
    <property type="entry name" value="Acyl-CoA dehydrogenase NM domain-like"/>
    <property type="match status" value="1"/>
</dbReference>
<dbReference type="GO" id="GO:0033540">
    <property type="term" value="P:fatty acid beta-oxidation using acyl-CoA oxidase"/>
    <property type="evidence" value="ECO:0007669"/>
    <property type="project" value="TreeGrafter"/>
</dbReference>
<comment type="subcellular location">
    <subcellularLocation>
        <location evidence="2">Peroxisome</location>
    </subcellularLocation>
</comment>
<evidence type="ECO:0000259" key="17">
    <source>
        <dbReference type="Pfam" id="PF22924"/>
    </source>
</evidence>
<comment type="caution">
    <text evidence="18">The sequence shown here is derived from an EMBL/GenBank/DDBJ whole genome shotgun (WGS) entry which is preliminary data.</text>
</comment>
<dbReference type="Pfam" id="PF01756">
    <property type="entry name" value="ACOX"/>
    <property type="match status" value="1"/>
</dbReference>
<keyword evidence="19" id="KW-1185">Reference proteome</keyword>
<dbReference type="GO" id="GO:0005777">
    <property type="term" value="C:peroxisome"/>
    <property type="evidence" value="ECO:0007669"/>
    <property type="project" value="UniProtKB-SubCell"/>
</dbReference>
<keyword evidence="6 11" id="KW-0274">FAD</keyword>
<evidence type="ECO:0000256" key="9">
    <source>
        <dbReference type="ARBA" id="ARBA00023098"/>
    </source>
</evidence>
<evidence type="ECO:0000259" key="16">
    <source>
        <dbReference type="Pfam" id="PF14749"/>
    </source>
</evidence>
<dbReference type="EMBL" id="JAWDGP010005167">
    <property type="protein sequence ID" value="KAK3759079.1"/>
    <property type="molecule type" value="Genomic_DNA"/>
</dbReference>
<dbReference type="PANTHER" id="PTHR10909:SF250">
    <property type="entry name" value="PEROXISOMAL ACYL-COENZYME A OXIDASE 1"/>
    <property type="match status" value="1"/>
</dbReference>